<dbReference type="GO" id="GO:0016992">
    <property type="term" value="F:lipoate synthase activity"/>
    <property type="evidence" value="ECO:0007669"/>
    <property type="project" value="InterPro"/>
</dbReference>
<comment type="cofactor">
    <cofactor evidence="1">
        <name>[4Fe-4S] cluster</name>
        <dbReference type="ChEBI" id="CHEBI:49883"/>
    </cofactor>
</comment>
<organism evidence="4 5">
    <name type="scientific">Acer saccharum</name>
    <name type="common">Sugar maple</name>
    <dbReference type="NCBI Taxonomy" id="4024"/>
    <lineage>
        <taxon>Eukaryota</taxon>
        <taxon>Viridiplantae</taxon>
        <taxon>Streptophyta</taxon>
        <taxon>Embryophyta</taxon>
        <taxon>Tracheophyta</taxon>
        <taxon>Spermatophyta</taxon>
        <taxon>Magnoliopsida</taxon>
        <taxon>eudicotyledons</taxon>
        <taxon>Gunneridae</taxon>
        <taxon>Pentapetalae</taxon>
        <taxon>rosids</taxon>
        <taxon>malvids</taxon>
        <taxon>Sapindales</taxon>
        <taxon>Sapindaceae</taxon>
        <taxon>Hippocastanoideae</taxon>
        <taxon>Acereae</taxon>
        <taxon>Acer</taxon>
    </lineage>
</organism>
<dbReference type="GO" id="GO:0051539">
    <property type="term" value="F:4 iron, 4 sulfur cluster binding"/>
    <property type="evidence" value="ECO:0007669"/>
    <property type="project" value="UniProtKB-KW"/>
</dbReference>
<keyword evidence="2" id="KW-0479">Metal-binding</keyword>
<accession>A0AA39SGV4</accession>
<dbReference type="PANTHER" id="PTHR10949:SF0">
    <property type="entry name" value="LIPOYL SYNTHASE, MITOCHONDRIAL"/>
    <property type="match status" value="1"/>
</dbReference>
<keyword evidence="5" id="KW-1185">Reference proteome</keyword>
<evidence type="ECO:0000313" key="5">
    <source>
        <dbReference type="Proteomes" id="UP001168877"/>
    </source>
</evidence>
<protein>
    <submittedName>
        <fullName evidence="4">Uncharacterized protein</fullName>
    </submittedName>
</protein>
<keyword evidence="2" id="KW-0408">Iron</keyword>
<sequence>MCDNITVTGIWRDRNDDGHGKSKVRSGEEVDGERFCNVKTLRTPPPPDPNEPTNVAEAIASWGLDYVVITSVDRLSR</sequence>
<comment type="caution">
    <text evidence="4">The sequence shown here is derived from an EMBL/GenBank/DDBJ whole genome shotgun (WGS) entry which is preliminary data.</text>
</comment>
<proteinExistence type="predicted"/>
<dbReference type="PANTHER" id="PTHR10949">
    <property type="entry name" value="LIPOYL SYNTHASE"/>
    <property type="match status" value="1"/>
</dbReference>
<dbReference type="AlphaFoldDB" id="A0AA39SGV4"/>
<evidence type="ECO:0000256" key="1">
    <source>
        <dbReference type="ARBA" id="ARBA00001966"/>
    </source>
</evidence>
<evidence type="ECO:0000256" key="2">
    <source>
        <dbReference type="ARBA" id="ARBA00022485"/>
    </source>
</evidence>
<keyword evidence="2" id="KW-0411">Iron-sulfur</keyword>
<dbReference type="Proteomes" id="UP001168877">
    <property type="component" value="Unassembled WGS sequence"/>
</dbReference>
<reference evidence="4" key="1">
    <citation type="journal article" date="2022" name="Plant J.">
        <title>Strategies of tolerance reflected in two North American maple genomes.</title>
        <authorList>
            <person name="McEvoy S.L."/>
            <person name="Sezen U.U."/>
            <person name="Trouern-Trend A."/>
            <person name="McMahon S.M."/>
            <person name="Schaberg P.G."/>
            <person name="Yang J."/>
            <person name="Wegrzyn J.L."/>
            <person name="Swenson N.G."/>
        </authorList>
    </citation>
    <scope>NUCLEOTIDE SEQUENCE</scope>
    <source>
        <strain evidence="4">NS2018</strain>
    </source>
</reference>
<feature type="compositionally biased region" description="Basic and acidic residues" evidence="3">
    <location>
        <begin position="11"/>
        <end position="30"/>
    </location>
</feature>
<keyword evidence="2" id="KW-0004">4Fe-4S</keyword>
<reference evidence="4" key="2">
    <citation type="submission" date="2023-06" db="EMBL/GenBank/DDBJ databases">
        <authorList>
            <person name="Swenson N.G."/>
            <person name="Wegrzyn J.L."/>
            <person name="Mcevoy S.L."/>
        </authorList>
    </citation>
    <scope>NUCLEOTIDE SEQUENCE</scope>
    <source>
        <strain evidence="4">NS2018</strain>
        <tissue evidence="4">Leaf</tissue>
    </source>
</reference>
<dbReference type="EMBL" id="JAUESC010000381">
    <property type="protein sequence ID" value="KAK0590858.1"/>
    <property type="molecule type" value="Genomic_DNA"/>
</dbReference>
<dbReference type="GO" id="GO:0005739">
    <property type="term" value="C:mitochondrion"/>
    <property type="evidence" value="ECO:0007669"/>
    <property type="project" value="TreeGrafter"/>
</dbReference>
<gene>
    <name evidence="4" type="ORF">LWI29_032517</name>
</gene>
<dbReference type="InterPro" id="IPR003698">
    <property type="entry name" value="Lipoyl_synth"/>
</dbReference>
<evidence type="ECO:0000313" key="4">
    <source>
        <dbReference type="EMBL" id="KAK0590858.1"/>
    </source>
</evidence>
<name>A0AA39SGV4_ACESA</name>
<feature type="region of interest" description="Disordered" evidence="3">
    <location>
        <begin position="1"/>
        <end position="30"/>
    </location>
</feature>
<evidence type="ECO:0000256" key="3">
    <source>
        <dbReference type="SAM" id="MobiDB-lite"/>
    </source>
</evidence>
<dbReference type="SUPFAM" id="SSF102114">
    <property type="entry name" value="Radical SAM enzymes"/>
    <property type="match status" value="1"/>
</dbReference>
<dbReference type="InterPro" id="IPR058240">
    <property type="entry name" value="rSAM_sf"/>
</dbReference>